<feature type="domain" description="Transposase Tc1-like" evidence="1">
    <location>
        <begin position="75"/>
        <end position="130"/>
    </location>
</feature>
<dbReference type="PANTHER" id="PTHR46068:SF1">
    <property type="entry name" value="TRANSPOSASE IS30-LIKE HTH DOMAIN-CONTAINING PROTEIN"/>
    <property type="match status" value="1"/>
</dbReference>
<dbReference type="PANTHER" id="PTHR46068">
    <property type="entry name" value="PROTEIN CBG27172"/>
    <property type="match status" value="1"/>
</dbReference>
<proteinExistence type="predicted"/>
<dbReference type="GO" id="GO:0006313">
    <property type="term" value="P:DNA transposition"/>
    <property type="evidence" value="ECO:0007669"/>
    <property type="project" value="InterPro"/>
</dbReference>
<dbReference type="GO" id="GO:0015074">
    <property type="term" value="P:DNA integration"/>
    <property type="evidence" value="ECO:0007669"/>
    <property type="project" value="InterPro"/>
</dbReference>
<gene>
    <name evidence="2" type="ORF">LUA448_LOCUS32918</name>
</gene>
<evidence type="ECO:0000313" key="2">
    <source>
        <dbReference type="EMBL" id="CAF3650002.1"/>
    </source>
</evidence>
<reference evidence="2" key="1">
    <citation type="submission" date="2021-02" db="EMBL/GenBank/DDBJ databases">
        <authorList>
            <person name="Nowell W R."/>
        </authorList>
    </citation>
    <scope>NUCLEOTIDE SEQUENCE</scope>
</reference>
<evidence type="ECO:0000313" key="3">
    <source>
        <dbReference type="Proteomes" id="UP000663833"/>
    </source>
</evidence>
<dbReference type="EMBL" id="CAJNYD010004942">
    <property type="protein sequence ID" value="CAF3650002.1"/>
    <property type="molecule type" value="Genomic_DNA"/>
</dbReference>
<dbReference type="InterPro" id="IPR002492">
    <property type="entry name" value="Transposase_Tc1-like"/>
</dbReference>
<comment type="caution">
    <text evidence="2">The sequence shown here is derived from an EMBL/GenBank/DDBJ whole genome shotgun (WGS) entry which is preliminary data.</text>
</comment>
<evidence type="ECO:0000259" key="1">
    <source>
        <dbReference type="Pfam" id="PF01498"/>
    </source>
</evidence>
<name>A0A818RIH7_9BILA</name>
<dbReference type="Gene3D" id="3.30.420.10">
    <property type="entry name" value="Ribonuclease H-like superfamily/Ribonuclease H"/>
    <property type="match status" value="2"/>
</dbReference>
<sequence length="395" mass="46565">MKSKDIQKLVLSKYENGDGPTKIFRDLNGTLSLPTIERWCKSIRDTGCINLSKPPGRPRTIRTNANIQKVKHRLERRRTVSSRKLSREFGISRMSVRRVLKNDLGLHAYKVQNEPMLTDEHKEKRIQFANWIRTNFRKEDTMKILFSDEKMFDIDGVYNSQNDRIWANEPMLTDEHKEKRIQFANWIRTNFRKEDTMKILFSDEKMFDIDGVYNSQNDRIWAVNRSEADIKGGTRQKRKFPQKVMIWLRVCSKGVSPLIFFEKGTVDHDRYIKEVLPVALKFGNDMFGNDWIFQQDGAKPHTHAKSQEWCTKNFPSFIDKSHWPPNSPDLNPLDYCIWNEFAQVIEWDAVTSKTTLITALKRAVRKISQDVVFESCSSWTNRLYRLSQDKGNYLR</sequence>
<protein>
    <recommendedName>
        <fullName evidence="1">Transposase Tc1-like domain-containing protein</fullName>
    </recommendedName>
</protein>
<dbReference type="InterPro" id="IPR036397">
    <property type="entry name" value="RNaseH_sf"/>
</dbReference>
<dbReference type="Pfam" id="PF01498">
    <property type="entry name" value="HTH_Tnp_Tc3_2"/>
    <property type="match status" value="1"/>
</dbReference>
<accession>A0A818RIH7</accession>
<organism evidence="2 3">
    <name type="scientific">Rotaria socialis</name>
    <dbReference type="NCBI Taxonomy" id="392032"/>
    <lineage>
        <taxon>Eukaryota</taxon>
        <taxon>Metazoa</taxon>
        <taxon>Spiralia</taxon>
        <taxon>Gnathifera</taxon>
        <taxon>Rotifera</taxon>
        <taxon>Eurotatoria</taxon>
        <taxon>Bdelloidea</taxon>
        <taxon>Philodinida</taxon>
        <taxon>Philodinidae</taxon>
        <taxon>Rotaria</taxon>
    </lineage>
</organism>
<dbReference type="AlphaFoldDB" id="A0A818RIH7"/>
<dbReference type="GO" id="GO:0003677">
    <property type="term" value="F:DNA binding"/>
    <property type="evidence" value="ECO:0007669"/>
    <property type="project" value="InterPro"/>
</dbReference>
<dbReference type="Proteomes" id="UP000663833">
    <property type="component" value="Unassembled WGS sequence"/>
</dbReference>